<dbReference type="PANTHER" id="PTHR16195">
    <property type="entry name" value="ZINC FINGER CCHC DOMAIN CONTAINING PROTEIN"/>
    <property type="match status" value="1"/>
</dbReference>
<dbReference type="Pfam" id="PF00536">
    <property type="entry name" value="SAM_1"/>
    <property type="match status" value="1"/>
</dbReference>
<evidence type="ECO:0000256" key="1">
    <source>
        <dbReference type="PROSITE-ProRule" id="PRU00047"/>
    </source>
</evidence>
<feature type="compositionally biased region" description="Basic and acidic residues" evidence="2">
    <location>
        <begin position="425"/>
        <end position="449"/>
    </location>
</feature>
<dbReference type="EMBL" id="VXBG01008064">
    <property type="protein sequence ID" value="NXM99022.1"/>
    <property type="molecule type" value="Genomic_DNA"/>
</dbReference>
<dbReference type="Proteomes" id="UP000538515">
    <property type="component" value="Unassembled WGS sequence"/>
</dbReference>
<feature type="compositionally biased region" description="Polar residues" evidence="2">
    <location>
        <begin position="28"/>
        <end position="43"/>
    </location>
</feature>
<dbReference type="GO" id="GO:0008270">
    <property type="term" value="F:zinc ion binding"/>
    <property type="evidence" value="ECO:0007669"/>
    <property type="project" value="UniProtKB-KW"/>
</dbReference>
<feature type="compositionally biased region" description="Low complexity" evidence="2">
    <location>
        <begin position="357"/>
        <end position="375"/>
    </location>
</feature>
<dbReference type="InterPro" id="IPR036875">
    <property type="entry name" value="Znf_CCHC_sf"/>
</dbReference>
<organism evidence="4 5">
    <name type="scientific">Sylvia borin</name>
    <name type="common">Garden warbler</name>
    <dbReference type="NCBI Taxonomy" id="73324"/>
    <lineage>
        <taxon>Eukaryota</taxon>
        <taxon>Metazoa</taxon>
        <taxon>Chordata</taxon>
        <taxon>Craniata</taxon>
        <taxon>Vertebrata</taxon>
        <taxon>Euteleostomi</taxon>
        <taxon>Archelosauria</taxon>
        <taxon>Archosauria</taxon>
        <taxon>Dinosauria</taxon>
        <taxon>Saurischia</taxon>
        <taxon>Theropoda</taxon>
        <taxon>Coelurosauria</taxon>
        <taxon>Aves</taxon>
        <taxon>Neognathae</taxon>
        <taxon>Neoaves</taxon>
        <taxon>Telluraves</taxon>
        <taxon>Australaves</taxon>
        <taxon>Passeriformes</taxon>
        <taxon>Sylvioidea</taxon>
        <taxon>Sylviidae</taxon>
        <taxon>Sylviinae</taxon>
        <taxon>Sylvia</taxon>
    </lineage>
</organism>
<feature type="non-terminal residue" evidence="4">
    <location>
        <position position="926"/>
    </location>
</feature>
<comment type="caution">
    <text evidence="4">The sequence shown here is derived from an EMBL/GenBank/DDBJ whole genome shotgun (WGS) entry which is preliminary data.</text>
</comment>
<feature type="region of interest" description="Disordered" evidence="2">
    <location>
        <begin position="344"/>
        <end position="384"/>
    </location>
</feature>
<feature type="non-terminal residue" evidence="4">
    <location>
        <position position="1"/>
    </location>
</feature>
<keyword evidence="1" id="KW-0479">Metal-binding</keyword>
<dbReference type="InterPro" id="IPR036871">
    <property type="entry name" value="PX_dom_sf"/>
</dbReference>
<feature type="region of interest" description="Disordered" evidence="2">
    <location>
        <begin position="74"/>
        <end position="93"/>
    </location>
</feature>
<feature type="region of interest" description="Disordered" evidence="2">
    <location>
        <begin position="724"/>
        <end position="775"/>
    </location>
</feature>
<sequence length="926" mass="98963">MASNHPAFSFHQKQVLRQELTQIQSLMASTSKNPSTSTLNTMATYPGCHKVTPRSETPINSVSNSLENVLHTSTHSMEESLPKRPSGKHSKVSVEKVELKGLAHKKNERNVEYSFEVLWSDSSVTLVTKSSAEVTEFISKLSQLYPEENLEKFIPCLAGPDSFYLERNHMDLESDLRYLAPFPSHVVKNDHVRKFFSTSSPSQQLQSSNPGNPSLYKVGTTLGTSGRPICGVAGIQSSQNHVQHSAAAPVSLPHCSHSGGSGSSLGYRSQLETSSPAMLMSSSPQTPQTQEQNGILDWLRKLRLHKYYPVFKQLTMEKFLSLTEEDLNKFESLTMGAKKKLKTQLELEKEKSEKRCLNPSTPSSVSSSGVARVPPTSHVGPIQGIRGNHAAELRVDVDQPAHPLPREGSSSEYSSSSSSPMGMQTREESSDSAEENERRLELQLDASDKEKPVMLLNHFPSSSARPTAQVLPVQNDSGSGPAGHHALPMQMLSPAASHITPIRMLGSVHKPERGSTDMKLLSSSVHSLLSLEERNKVSPGSRGSIKMEKGFGNAVVDVMSASSPHQPLQVLSGGAESSSPTSTMNFGPRTKVVHASTLDRVIKPAQQPGLIVETSTAATVTSSTVFHVARPPIKLLVSSSLPTDSAMAGQTSCSSNMQITVSPAIINPRTALYTANTKVAFSAMSSVPVAPMQGSFCTNSNAASSSSHPSPSFTTMANLPSCPAPSSSPTLSSGADNNFYSSSSSSSSSSGGGGSAGSVPVPNQNHHHHHHQQPPPQPPGCMVCSSCGCSGNCGSSGMTVSYANYFQHPFSGPSMFTFPFLPFNPLCSNGYINTQQYNSSTTFPVVHTAYNSGLAPDSVMAGQSTFAVPPMQNFMAGTAGGGQACYNCGASGHRAQDCKQPPMDFNRQGTFRLKYAPPSESLDSTD</sequence>
<dbReference type="SMART" id="SM00343">
    <property type="entry name" value="ZnF_C2HC"/>
    <property type="match status" value="1"/>
</dbReference>
<feature type="compositionally biased region" description="Low complexity" evidence="2">
    <location>
        <begin position="410"/>
        <end position="419"/>
    </location>
</feature>
<dbReference type="PANTHER" id="PTHR16195:SF16">
    <property type="entry name" value="ZINC FINGER CCHC DOMAIN-CONTAINING PROTEIN 14"/>
    <property type="match status" value="1"/>
</dbReference>
<gene>
    <name evidence="4" type="primary">Zcchc14</name>
    <name evidence="4" type="ORF">SYLBOR_R02672</name>
</gene>
<feature type="compositionally biased region" description="Polar residues" evidence="2">
    <location>
        <begin position="575"/>
        <end position="585"/>
    </location>
</feature>
<dbReference type="SUPFAM" id="SSF64268">
    <property type="entry name" value="PX domain"/>
    <property type="match status" value="1"/>
</dbReference>
<proteinExistence type="predicted"/>
<dbReference type="Pfam" id="PF00098">
    <property type="entry name" value="zf-CCHC"/>
    <property type="match status" value="1"/>
</dbReference>
<dbReference type="Gene3D" id="3.30.1520.10">
    <property type="entry name" value="Phox-like domain"/>
    <property type="match status" value="1"/>
</dbReference>
<dbReference type="Gene3D" id="4.10.60.10">
    <property type="entry name" value="Zinc finger, CCHC-type"/>
    <property type="match status" value="1"/>
</dbReference>
<feature type="region of interest" description="Disordered" evidence="2">
    <location>
        <begin position="400"/>
        <end position="449"/>
    </location>
</feature>
<feature type="region of interest" description="Disordered" evidence="2">
    <location>
        <begin position="565"/>
        <end position="587"/>
    </location>
</feature>
<accession>A0A7L1FB75</accession>
<dbReference type="InterPro" id="IPR042344">
    <property type="entry name" value="ZCCHC14"/>
</dbReference>
<evidence type="ECO:0000259" key="3">
    <source>
        <dbReference type="PROSITE" id="PS50158"/>
    </source>
</evidence>
<feature type="compositionally biased region" description="Basic and acidic residues" evidence="2">
    <location>
        <begin position="344"/>
        <end position="356"/>
    </location>
</feature>
<name>A0A7L1FB75_SYLBO</name>
<dbReference type="GO" id="GO:0035091">
    <property type="term" value="F:phosphatidylinositol binding"/>
    <property type="evidence" value="ECO:0007669"/>
    <property type="project" value="InterPro"/>
</dbReference>
<dbReference type="SUPFAM" id="SSF57756">
    <property type="entry name" value="Retrovirus zinc finger-like domains"/>
    <property type="match status" value="1"/>
</dbReference>
<evidence type="ECO:0000313" key="4">
    <source>
        <dbReference type="EMBL" id="NXM99022.1"/>
    </source>
</evidence>
<feature type="compositionally biased region" description="Polar residues" evidence="2">
    <location>
        <begin position="724"/>
        <end position="740"/>
    </location>
</feature>
<feature type="domain" description="CCHC-type" evidence="3">
    <location>
        <begin position="885"/>
        <end position="900"/>
    </location>
</feature>
<dbReference type="AlphaFoldDB" id="A0A7L1FB75"/>
<dbReference type="CDD" id="cd09558">
    <property type="entry name" value="SAM_ZCCH14"/>
    <property type="match status" value="1"/>
</dbReference>
<dbReference type="InterPro" id="IPR037632">
    <property type="entry name" value="ZCCH14_SAM"/>
</dbReference>
<feature type="region of interest" description="Disordered" evidence="2">
    <location>
        <begin position="28"/>
        <end position="61"/>
    </location>
</feature>
<dbReference type="GO" id="GO:0003676">
    <property type="term" value="F:nucleic acid binding"/>
    <property type="evidence" value="ECO:0007669"/>
    <property type="project" value="InterPro"/>
</dbReference>
<keyword evidence="1" id="KW-0863">Zinc-finger</keyword>
<dbReference type="InterPro" id="IPR001878">
    <property type="entry name" value="Znf_CCHC"/>
</dbReference>
<protein>
    <submittedName>
        <fullName evidence="4">ZCH14 protein</fullName>
    </submittedName>
</protein>
<dbReference type="PROSITE" id="PS50158">
    <property type="entry name" value="ZF_CCHC"/>
    <property type="match status" value="1"/>
</dbReference>
<dbReference type="InterPro" id="IPR001660">
    <property type="entry name" value="SAM"/>
</dbReference>
<keyword evidence="5" id="KW-1185">Reference proteome</keyword>
<keyword evidence="1" id="KW-0862">Zinc</keyword>
<reference evidence="4 5" key="1">
    <citation type="submission" date="2019-09" db="EMBL/GenBank/DDBJ databases">
        <title>Bird 10,000 Genomes (B10K) Project - Family phase.</title>
        <authorList>
            <person name="Zhang G."/>
        </authorList>
    </citation>
    <scope>NUCLEOTIDE SEQUENCE [LARGE SCALE GENOMIC DNA]</scope>
    <source>
        <strain evidence="4">B10K-DU-002-19</strain>
        <tissue evidence="4">Muscle</tissue>
    </source>
</reference>
<evidence type="ECO:0000313" key="5">
    <source>
        <dbReference type="Proteomes" id="UP000538515"/>
    </source>
</evidence>
<dbReference type="SUPFAM" id="SSF47769">
    <property type="entry name" value="SAM/Pointed domain"/>
    <property type="match status" value="1"/>
</dbReference>
<dbReference type="InterPro" id="IPR013761">
    <property type="entry name" value="SAM/pointed_sf"/>
</dbReference>
<evidence type="ECO:0000256" key="2">
    <source>
        <dbReference type="SAM" id="MobiDB-lite"/>
    </source>
</evidence>
<dbReference type="Gene3D" id="1.10.150.50">
    <property type="entry name" value="Transcription Factor, Ets-1"/>
    <property type="match status" value="1"/>
</dbReference>